<dbReference type="OrthoDB" id="6151726at2759"/>
<organism evidence="2 3">
    <name type="scientific">Magallana gigas</name>
    <name type="common">Pacific oyster</name>
    <name type="synonym">Crassostrea gigas</name>
    <dbReference type="NCBI Taxonomy" id="29159"/>
    <lineage>
        <taxon>Eukaryota</taxon>
        <taxon>Metazoa</taxon>
        <taxon>Spiralia</taxon>
        <taxon>Lophotrochozoa</taxon>
        <taxon>Mollusca</taxon>
        <taxon>Bivalvia</taxon>
        <taxon>Autobranchia</taxon>
        <taxon>Pteriomorphia</taxon>
        <taxon>Ostreida</taxon>
        <taxon>Ostreoidea</taxon>
        <taxon>Ostreidae</taxon>
        <taxon>Magallana</taxon>
    </lineage>
</organism>
<reference evidence="2" key="1">
    <citation type="submission" date="2022-08" db="UniProtKB">
        <authorList>
            <consortium name="EnsemblMetazoa"/>
        </authorList>
    </citation>
    <scope>IDENTIFICATION</scope>
    <source>
        <strain evidence="2">05x7-T-G4-1.051#20</strain>
    </source>
</reference>
<dbReference type="OMA" id="VRENHEM"/>
<dbReference type="EnsemblMetazoa" id="G28745.1">
    <property type="protein sequence ID" value="G28745.1:cds"/>
    <property type="gene ID" value="G28745"/>
</dbReference>
<sequence length="231" mass="26596">MATDMDSLLDISDDEDQQTIVWKLNSRKRVSISNQEVLMMLRLYQLHPCSWKNIIGNIKENVHQLPSDAQKIYETNTLKQLKDRLCNKLSKLISSPEKNILNTEIRTEVKKIKEIEKGKSKPDKRKQERDFREEIVAAISSDDDQTPNLTKVKEKNVQIDKQLRKDKETSSPQCSVQEENGRGEKSAPPKSKKRPLLELVRENHLAYNSFITKKVPKLLRALGVSSDEDSS</sequence>
<evidence type="ECO:0000256" key="1">
    <source>
        <dbReference type="SAM" id="MobiDB-lite"/>
    </source>
</evidence>
<dbReference type="Proteomes" id="UP000005408">
    <property type="component" value="Unassembled WGS sequence"/>
</dbReference>
<name>A0A8W8LMT8_MAGGI</name>
<feature type="region of interest" description="Disordered" evidence="1">
    <location>
        <begin position="162"/>
        <end position="197"/>
    </location>
</feature>
<proteinExistence type="predicted"/>
<keyword evidence="3" id="KW-1185">Reference proteome</keyword>
<dbReference type="AlphaFoldDB" id="A0A8W8LMT8"/>
<accession>A0A8W8LMT8</accession>
<evidence type="ECO:0000313" key="3">
    <source>
        <dbReference type="Proteomes" id="UP000005408"/>
    </source>
</evidence>
<evidence type="ECO:0000313" key="2">
    <source>
        <dbReference type="EnsemblMetazoa" id="G28745.1:cds"/>
    </source>
</evidence>
<protein>
    <submittedName>
        <fullName evidence="2">Uncharacterized protein</fullName>
    </submittedName>
</protein>